<keyword evidence="5" id="KW-0804">Transcription</keyword>
<evidence type="ECO:0000256" key="1">
    <source>
        <dbReference type="ARBA" id="ARBA00022553"/>
    </source>
</evidence>
<evidence type="ECO:0000313" key="8">
    <source>
        <dbReference type="EMBL" id="MBW0144524.1"/>
    </source>
</evidence>
<keyword evidence="2" id="KW-0902">Two-component regulatory system</keyword>
<dbReference type="PANTHER" id="PTHR48111">
    <property type="entry name" value="REGULATOR OF RPOS"/>
    <property type="match status" value="1"/>
</dbReference>
<comment type="caution">
    <text evidence="8">The sequence shown here is derived from an EMBL/GenBank/DDBJ whole genome shotgun (WGS) entry which is preliminary data.</text>
</comment>
<evidence type="ECO:0000313" key="9">
    <source>
        <dbReference type="Proteomes" id="UP000698028"/>
    </source>
</evidence>
<feature type="domain" description="Response regulatory" evidence="7">
    <location>
        <begin position="3"/>
        <end position="114"/>
    </location>
</feature>
<dbReference type="EMBL" id="JAHVAH010000001">
    <property type="protein sequence ID" value="MBW0144524.1"/>
    <property type="molecule type" value="Genomic_DNA"/>
</dbReference>
<evidence type="ECO:0000256" key="2">
    <source>
        <dbReference type="ARBA" id="ARBA00023012"/>
    </source>
</evidence>
<keyword evidence="3" id="KW-0805">Transcription regulation</keyword>
<evidence type="ECO:0000259" key="7">
    <source>
        <dbReference type="PROSITE" id="PS50110"/>
    </source>
</evidence>
<dbReference type="Proteomes" id="UP000698028">
    <property type="component" value="Unassembled WGS sequence"/>
</dbReference>
<dbReference type="PANTHER" id="PTHR48111:SF1">
    <property type="entry name" value="TWO-COMPONENT RESPONSE REGULATOR ORR33"/>
    <property type="match status" value="1"/>
</dbReference>
<dbReference type="InterPro" id="IPR001789">
    <property type="entry name" value="Sig_transdc_resp-reg_receiver"/>
</dbReference>
<name>A0ABS6V4P0_9SPHN</name>
<keyword evidence="4" id="KW-0238">DNA-binding</keyword>
<evidence type="ECO:0000256" key="3">
    <source>
        <dbReference type="ARBA" id="ARBA00023015"/>
    </source>
</evidence>
<evidence type="ECO:0000256" key="5">
    <source>
        <dbReference type="ARBA" id="ARBA00023163"/>
    </source>
</evidence>
<organism evidence="8 9">
    <name type="scientific">Sphingomicrobium clamense</name>
    <dbReference type="NCBI Taxonomy" id="2851013"/>
    <lineage>
        <taxon>Bacteria</taxon>
        <taxon>Pseudomonadati</taxon>
        <taxon>Pseudomonadota</taxon>
        <taxon>Alphaproteobacteria</taxon>
        <taxon>Sphingomonadales</taxon>
        <taxon>Sphingomonadaceae</taxon>
        <taxon>Sphingomicrobium</taxon>
    </lineage>
</organism>
<dbReference type="RefSeq" id="WP_218632511.1">
    <property type="nucleotide sequence ID" value="NZ_JAHVAH010000001.1"/>
</dbReference>
<dbReference type="PROSITE" id="PS50110">
    <property type="entry name" value="RESPONSE_REGULATORY"/>
    <property type="match status" value="1"/>
</dbReference>
<feature type="modified residue" description="4-aspartylphosphate" evidence="6">
    <location>
        <position position="54"/>
    </location>
</feature>
<keyword evidence="9" id="KW-1185">Reference proteome</keyword>
<sequence>MLKILIVEDDAALAATLKYLVEDNPRYRVIAMASDEQEVLCAIEAEAPDLALVDLKLAHGSTGYSVAVRLSDMDVPSLFVTGRAPDFAMPELALGCLLKPFTAEDVHRALSAAEDMMRGREPLRKRMPNNLMMWDARDVDEMPSPGFIPSKRSLRTRLEHWLAKTQTDAA</sequence>
<gene>
    <name evidence="8" type="ORF">KTQ36_04340</name>
</gene>
<protein>
    <submittedName>
        <fullName evidence="8">Response regulator</fullName>
    </submittedName>
</protein>
<accession>A0ABS6V4P0</accession>
<evidence type="ECO:0000256" key="6">
    <source>
        <dbReference type="PROSITE-ProRule" id="PRU00169"/>
    </source>
</evidence>
<dbReference type="SMART" id="SM00448">
    <property type="entry name" value="REC"/>
    <property type="match status" value="1"/>
</dbReference>
<dbReference type="Pfam" id="PF00072">
    <property type="entry name" value="Response_reg"/>
    <property type="match status" value="1"/>
</dbReference>
<evidence type="ECO:0000256" key="4">
    <source>
        <dbReference type="ARBA" id="ARBA00023125"/>
    </source>
</evidence>
<proteinExistence type="predicted"/>
<reference evidence="8 9" key="1">
    <citation type="submission" date="2021-07" db="EMBL/GenBank/DDBJ databases">
        <title>The draft genome sequence of Sphingomicrobium sp. B8.</title>
        <authorList>
            <person name="Mu L."/>
        </authorList>
    </citation>
    <scope>NUCLEOTIDE SEQUENCE [LARGE SCALE GENOMIC DNA]</scope>
    <source>
        <strain evidence="8 9">B8</strain>
    </source>
</reference>
<dbReference type="InterPro" id="IPR039420">
    <property type="entry name" value="WalR-like"/>
</dbReference>
<keyword evidence="1 6" id="KW-0597">Phosphoprotein</keyword>